<comment type="caution">
    <text evidence="1">The sequence shown here is derived from an EMBL/GenBank/DDBJ whole genome shotgun (WGS) entry which is preliminary data.</text>
</comment>
<evidence type="ECO:0000313" key="1">
    <source>
        <dbReference type="EMBL" id="MEM0575497.1"/>
    </source>
</evidence>
<reference evidence="1 2" key="1">
    <citation type="submission" date="2024-03" db="EMBL/GenBank/DDBJ databases">
        <title>Two novel species of the genus Flavobacterium exhibiting potentially degradation of complex polysaccharides.</title>
        <authorList>
            <person name="Lian X."/>
        </authorList>
    </citation>
    <scope>NUCLEOTIDE SEQUENCE [LARGE SCALE GENOMIC DNA]</scope>
    <source>
        <strain evidence="1 2">N6</strain>
    </source>
</reference>
<evidence type="ECO:0000313" key="2">
    <source>
        <dbReference type="Proteomes" id="UP001468798"/>
    </source>
</evidence>
<protein>
    <submittedName>
        <fullName evidence="1">Uncharacterized protein</fullName>
    </submittedName>
</protein>
<dbReference type="RefSeq" id="WP_342690586.1">
    <property type="nucleotide sequence ID" value="NZ_JBCGDP010000002.1"/>
</dbReference>
<dbReference type="EMBL" id="JBCGDP010000002">
    <property type="protein sequence ID" value="MEM0575497.1"/>
    <property type="molecule type" value="Genomic_DNA"/>
</dbReference>
<sequence>MSEKIEKIILEKYSGSFMNNSKWVKLIQKLIENFDVIKKCNVKFIYDDVIRSLIITGDEQYNLDFYSNSMEGMLNNPIVPGWTVYKEIEWISFPYDTETVQDMLKIRQEIQMLGKFNDELTDDYYRIYAYK</sequence>
<accession>A0ABU9NMA3</accession>
<name>A0ABU9NMA3_9FLAO</name>
<gene>
    <name evidence="1" type="ORF">WFZ86_03220</name>
</gene>
<dbReference type="Proteomes" id="UP001468798">
    <property type="component" value="Unassembled WGS sequence"/>
</dbReference>
<keyword evidence="2" id="KW-1185">Reference proteome</keyword>
<organism evidence="1 2">
    <name type="scientific">Flavobacterium polysaccharolyticum</name>
    <dbReference type="NCBI Taxonomy" id="3133148"/>
    <lineage>
        <taxon>Bacteria</taxon>
        <taxon>Pseudomonadati</taxon>
        <taxon>Bacteroidota</taxon>
        <taxon>Flavobacteriia</taxon>
        <taxon>Flavobacteriales</taxon>
        <taxon>Flavobacteriaceae</taxon>
        <taxon>Flavobacterium</taxon>
    </lineage>
</organism>
<proteinExistence type="predicted"/>